<evidence type="ECO:0000259" key="5">
    <source>
        <dbReference type="Pfam" id="PF00496"/>
    </source>
</evidence>
<name>A0ABV7L1V7_9PROT</name>
<dbReference type="InterPro" id="IPR030678">
    <property type="entry name" value="Peptide/Ni-bd"/>
</dbReference>
<dbReference type="SUPFAM" id="SSF53850">
    <property type="entry name" value="Periplasmic binding protein-like II"/>
    <property type="match status" value="1"/>
</dbReference>
<dbReference type="RefSeq" id="WP_379901959.1">
    <property type="nucleotide sequence ID" value="NZ_JBHRTR010000028.1"/>
</dbReference>
<evidence type="ECO:0000313" key="6">
    <source>
        <dbReference type="EMBL" id="MFC3228641.1"/>
    </source>
</evidence>
<protein>
    <submittedName>
        <fullName evidence="6">ABC transporter substrate-binding protein</fullName>
    </submittedName>
</protein>
<keyword evidence="3 4" id="KW-0732">Signal</keyword>
<evidence type="ECO:0000256" key="3">
    <source>
        <dbReference type="ARBA" id="ARBA00022729"/>
    </source>
</evidence>
<evidence type="ECO:0000256" key="1">
    <source>
        <dbReference type="ARBA" id="ARBA00004418"/>
    </source>
</evidence>
<dbReference type="Pfam" id="PF00496">
    <property type="entry name" value="SBP_bac_5"/>
    <property type="match status" value="1"/>
</dbReference>
<dbReference type="PIRSF" id="PIRSF002741">
    <property type="entry name" value="MppA"/>
    <property type="match status" value="1"/>
</dbReference>
<gene>
    <name evidence="6" type="ORF">ACFOGJ_15455</name>
</gene>
<dbReference type="EMBL" id="JBHRTR010000028">
    <property type="protein sequence ID" value="MFC3228641.1"/>
    <property type="molecule type" value="Genomic_DNA"/>
</dbReference>
<comment type="subcellular location">
    <subcellularLocation>
        <location evidence="1">Periplasm</location>
    </subcellularLocation>
</comment>
<sequence length="499" mass="54208">MRKLLVAAVAATLALGLSVPLTAGPAQAAKETNDLVLGMVLEPKGLDPTARAELAITQVTLYNLYEGLTKVNGDGSVSPLLAESWEVSPDLKTWTFKLVPDATFHDGTKLTAAVVKDAFTRYAAEDSTNKRKQDFTNMTSITTPDDGTVVIELENADPNLLFNLAQETAVITDAKSAATNATQPVGTGPFKFKEWVQGDSIVLEKDPAYRDAGDVALDRVTYKFIGDDAAIVNGLLAGDIDAFPIGVPVESLEQFENDDRFAVSVGTTEGDTILSINNKKAPLDDVRVRRAIAHAIDRQAIIDAVMSGYGTPIGSHFPPHNPAYTDLTGMYAYDPEKAKALLKEAGAEGTELTIKLPPPAYARQGGPVIAEMLNQAGFKTELENVEWAVWLDQVFKNKNFDLTIVSHAEPNDLAIYSRPDYYFQYDNPKFNEVLAEANSTLDEAKRTELLQQAQTILAEDAVNGFLFNLPKVGVAKKELTGLWKDAPIFANDLSAVRWE</sequence>
<keyword evidence="7" id="KW-1185">Reference proteome</keyword>
<evidence type="ECO:0000256" key="2">
    <source>
        <dbReference type="ARBA" id="ARBA00005695"/>
    </source>
</evidence>
<comment type="similarity">
    <text evidence="2">Belongs to the bacterial solute-binding protein 5 family.</text>
</comment>
<dbReference type="InterPro" id="IPR039424">
    <property type="entry name" value="SBP_5"/>
</dbReference>
<comment type="caution">
    <text evidence="6">The sequence shown here is derived from an EMBL/GenBank/DDBJ whole genome shotgun (WGS) entry which is preliminary data.</text>
</comment>
<dbReference type="Gene3D" id="3.10.105.10">
    <property type="entry name" value="Dipeptide-binding Protein, Domain 3"/>
    <property type="match status" value="1"/>
</dbReference>
<proteinExistence type="inferred from homology"/>
<accession>A0ABV7L1V7</accession>
<dbReference type="Gene3D" id="3.40.190.10">
    <property type="entry name" value="Periplasmic binding protein-like II"/>
    <property type="match status" value="1"/>
</dbReference>
<reference evidence="7" key="1">
    <citation type="journal article" date="2019" name="Int. J. Syst. Evol. Microbiol.">
        <title>The Global Catalogue of Microorganisms (GCM) 10K type strain sequencing project: providing services to taxonomists for standard genome sequencing and annotation.</title>
        <authorList>
            <consortium name="The Broad Institute Genomics Platform"/>
            <consortium name="The Broad Institute Genome Sequencing Center for Infectious Disease"/>
            <person name="Wu L."/>
            <person name="Ma J."/>
        </authorList>
    </citation>
    <scope>NUCLEOTIDE SEQUENCE [LARGE SCALE GENOMIC DNA]</scope>
    <source>
        <strain evidence="7">KCTC 42964</strain>
    </source>
</reference>
<feature type="chain" id="PRO_5045652215" evidence="4">
    <location>
        <begin position="29"/>
        <end position="499"/>
    </location>
</feature>
<evidence type="ECO:0000313" key="7">
    <source>
        <dbReference type="Proteomes" id="UP001595528"/>
    </source>
</evidence>
<dbReference type="Proteomes" id="UP001595528">
    <property type="component" value="Unassembled WGS sequence"/>
</dbReference>
<dbReference type="PANTHER" id="PTHR30290">
    <property type="entry name" value="PERIPLASMIC BINDING COMPONENT OF ABC TRANSPORTER"/>
    <property type="match status" value="1"/>
</dbReference>
<organism evidence="6 7">
    <name type="scientific">Marinibaculum pumilum</name>
    <dbReference type="NCBI Taxonomy" id="1766165"/>
    <lineage>
        <taxon>Bacteria</taxon>
        <taxon>Pseudomonadati</taxon>
        <taxon>Pseudomonadota</taxon>
        <taxon>Alphaproteobacteria</taxon>
        <taxon>Rhodospirillales</taxon>
        <taxon>Rhodospirillaceae</taxon>
        <taxon>Marinibaculum</taxon>
    </lineage>
</organism>
<evidence type="ECO:0000256" key="4">
    <source>
        <dbReference type="SAM" id="SignalP"/>
    </source>
</evidence>
<feature type="signal peptide" evidence="4">
    <location>
        <begin position="1"/>
        <end position="28"/>
    </location>
</feature>
<dbReference type="CDD" id="cd08494">
    <property type="entry name" value="PBP2_NikA_DppA_OppA_like_6"/>
    <property type="match status" value="1"/>
</dbReference>
<feature type="domain" description="Solute-binding protein family 5" evidence="5">
    <location>
        <begin position="77"/>
        <end position="406"/>
    </location>
</feature>
<dbReference type="InterPro" id="IPR000914">
    <property type="entry name" value="SBP_5_dom"/>
</dbReference>
<dbReference type="PANTHER" id="PTHR30290:SF38">
    <property type="entry name" value="D,D-DIPEPTIDE-BINDING PERIPLASMIC PROTEIN DDPA-RELATED"/>
    <property type="match status" value="1"/>
</dbReference>